<dbReference type="InterPro" id="IPR001932">
    <property type="entry name" value="PPM-type_phosphatase-like_dom"/>
</dbReference>
<evidence type="ECO:0000256" key="2">
    <source>
        <dbReference type="SAM" id="Phobius"/>
    </source>
</evidence>
<dbReference type="PANTHER" id="PTHR43156">
    <property type="entry name" value="STAGE II SPORULATION PROTEIN E-RELATED"/>
    <property type="match status" value="1"/>
</dbReference>
<feature type="transmembrane region" description="Helical" evidence="2">
    <location>
        <begin position="19"/>
        <end position="36"/>
    </location>
</feature>
<accession>A0ABW6UKY1</accession>
<dbReference type="SUPFAM" id="SSF81606">
    <property type="entry name" value="PP2C-like"/>
    <property type="match status" value="1"/>
</dbReference>
<feature type="domain" description="PPM-type phosphatase" evidence="3">
    <location>
        <begin position="142"/>
        <end position="365"/>
    </location>
</feature>
<comment type="caution">
    <text evidence="4">The sequence shown here is derived from an EMBL/GenBank/DDBJ whole genome shotgun (WGS) entry which is preliminary data.</text>
</comment>
<dbReference type="InterPro" id="IPR052016">
    <property type="entry name" value="Bact_Sigma-Reg"/>
</dbReference>
<dbReference type="Gene3D" id="3.60.40.10">
    <property type="entry name" value="PPM-type phosphatase domain"/>
    <property type="match status" value="1"/>
</dbReference>
<evidence type="ECO:0000313" key="4">
    <source>
        <dbReference type="EMBL" id="MFF4524004.1"/>
    </source>
</evidence>
<dbReference type="EMBL" id="JBIAWJ010000011">
    <property type="protein sequence ID" value="MFF4524004.1"/>
    <property type="molecule type" value="Genomic_DNA"/>
</dbReference>
<keyword evidence="2" id="KW-0472">Membrane</keyword>
<dbReference type="RefSeq" id="WP_387888623.1">
    <property type="nucleotide sequence ID" value="NZ_JBIAWJ010000011.1"/>
</dbReference>
<keyword evidence="5" id="KW-1185">Reference proteome</keyword>
<keyword evidence="2" id="KW-0812">Transmembrane</keyword>
<dbReference type="InterPro" id="IPR036457">
    <property type="entry name" value="PPM-type-like_dom_sf"/>
</dbReference>
<organism evidence="4 5">
    <name type="scientific">Streptomyces bluensis</name>
    <dbReference type="NCBI Taxonomy" id="33897"/>
    <lineage>
        <taxon>Bacteria</taxon>
        <taxon>Bacillati</taxon>
        <taxon>Actinomycetota</taxon>
        <taxon>Actinomycetes</taxon>
        <taxon>Kitasatosporales</taxon>
        <taxon>Streptomycetaceae</taxon>
        <taxon>Streptomyces</taxon>
    </lineage>
</organism>
<proteinExistence type="predicted"/>
<evidence type="ECO:0000259" key="3">
    <source>
        <dbReference type="SMART" id="SM00331"/>
    </source>
</evidence>
<keyword evidence="2" id="KW-1133">Transmembrane helix</keyword>
<name>A0ABW6UKY1_9ACTN</name>
<keyword evidence="1 4" id="KW-0378">Hydrolase</keyword>
<dbReference type="GO" id="GO:0004722">
    <property type="term" value="F:protein serine/threonine phosphatase activity"/>
    <property type="evidence" value="ECO:0007669"/>
    <property type="project" value="UniProtKB-EC"/>
</dbReference>
<feature type="transmembrane region" description="Helical" evidence="2">
    <location>
        <begin position="43"/>
        <end position="70"/>
    </location>
</feature>
<reference evidence="4 5" key="1">
    <citation type="submission" date="2024-10" db="EMBL/GenBank/DDBJ databases">
        <title>The Natural Products Discovery Center: Release of the First 8490 Sequenced Strains for Exploring Actinobacteria Biosynthetic Diversity.</title>
        <authorList>
            <person name="Kalkreuter E."/>
            <person name="Kautsar S.A."/>
            <person name="Yang D."/>
            <person name="Bader C.D."/>
            <person name="Teijaro C.N."/>
            <person name="Fluegel L."/>
            <person name="Davis C.M."/>
            <person name="Simpson J.R."/>
            <person name="Lauterbach L."/>
            <person name="Steele A.D."/>
            <person name="Gui C."/>
            <person name="Meng S."/>
            <person name="Li G."/>
            <person name="Viehrig K."/>
            <person name="Ye F."/>
            <person name="Su P."/>
            <person name="Kiefer A.F."/>
            <person name="Nichols A."/>
            <person name="Cepeda A.J."/>
            <person name="Yan W."/>
            <person name="Fan B."/>
            <person name="Jiang Y."/>
            <person name="Adhikari A."/>
            <person name="Zheng C.-J."/>
            <person name="Schuster L."/>
            <person name="Cowan T.M."/>
            <person name="Smanski M.J."/>
            <person name="Chevrette M.G."/>
            <person name="De Carvalho L.P.S."/>
            <person name="Shen B."/>
        </authorList>
    </citation>
    <scope>NUCLEOTIDE SEQUENCE [LARGE SCALE GENOMIC DNA]</scope>
    <source>
        <strain evidence="4 5">NPDC001390</strain>
    </source>
</reference>
<protein>
    <submittedName>
        <fullName evidence="4">PP2C family protein-serine/threonine phosphatase</fullName>
        <ecNumber evidence="4">3.1.3.16</ecNumber>
    </submittedName>
</protein>
<dbReference type="PANTHER" id="PTHR43156:SF2">
    <property type="entry name" value="STAGE II SPORULATION PROTEIN E"/>
    <property type="match status" value="1"/>
</dbReference>
<dbReference type="Pfam" id="PF07228">
    <property type="entry name" value="SpoIIE"/>
    <property type="match status" value="1"/>
</dbReference>
<dbReference type="EC" id="3.1.3.16" evidence="4"/>
<evidence type="ECO:0000256" key="1">
    <source>
        <dbReference type="ARBA" id="ARBA00022801"/>
    </source>
</evidence>
<dbReference type="SMART" id="SM00331">
    <property type="entry name" value="PP2C_SIG"/>
    <property type="match status" value="1"/>
</dbReference>
<sequence>MHVGQRLARVRQLWRSRHALVAIPLALILAITLIDVHTPGSVILAPLLVVAPALTTAFAGPWLTGCIGALALGAQTYLASRTGLVTTNHVAQLIGLAVLSIFAVLVCLLRDRHQAELAQVRSVAEAAQLALLRPLPDRLGPLYLASSYLAAEKEACVGGDLYAVARTGSRTRVIIGDVRGKGLAAIGEAATLMGAFQEAAHQHATLPDLAGALDRSVCRYLSEFPESDEEAQEHFITALLLEIPDHSPVARVTVCGHPPPLLIRRGRVMTVAGPHTAPPLGMWELEPDADSLHAFSFLTGDTLILYTDGVVEARDSSRAFYPLQERVALFAKSRPKAFVQHVQQDLLAHARGALGDDAAILAIQRAAAPQAGLRISDLVHSDEAHAGPEQANLRPTSDQ</sequence>
<gene>
    <name evidence="4" type="ORF">ACFY1D_21675</name>
</gene>
<dbReference type="Proteomes" id="UP001602058">
    <property type="component" value="Unassembled WGS sequence"/>
</dbReference>
<feature type="transmembrane region" description="Helical" evidence="2">
    <location>
        <begin position="90"/>
        <end position="109"/>
    </location>
</feature>
<evidence type="ECO:0000313" key="5">
    <source>
        <dbReference type="Proteomes" id="UP001602058"/>
    </source>
</evidence>